<dbReference type="AlphaFoldDB" id="A0ABD1N2W8"/>
<name>A0ABD1N2W8_9FABA</name>
<keyword evidence="2" id="KW-1185">Reference proteome</keyword>
<dbReference type="EMBL" id="JBGMDY010000002">
    <property type="protein sequence ID" value="KAL2342446.1"/>
    <property type="molecule type" value="Genomic_DNA"/>
</dbReference>
<evidence type="ECO:0000313" key="1">
    <source>
        <dbReference type="EMBL" id="KAL2342446.1"/>
    </source>
</evidence>
<reference evidence="1 2" key="1">
    <citation type="submission" date="2024-08" db="EMBL/GenBank/DDBJ databases">
        <title>Insights into the chromosomal genome structure of Flemingia macrophylla.</title>
        <authorList>
            <person name="Ding Y."/>
            <person name="Zhao Y."/>
            <person name="Bi W."/>
            <person name="Wu M."/>
            <person name="Zhao G."/>
            <person name="Gong Y."/>
            <person name="Li W."/>
            <person name="Zhang P."/>
        </authorList>
    </citation>
    <scope>NUCLEOTIDE SEQUENCE [LARGE SCALE GENOMIC DNA]</scope>
    <source>
        <strain evidence="1">DYQJB</strain>
        <tissue evidence="1">Leaf</tissue>
    </source>
</reference>
<gene>
    <name evidence="1" type="ORF">Fmac_003731</name>
</gene>
<evidence type="ECO:0000313" key="2">
    <source>
        <dbReference type="Proteomes" id="UP001603857"/>
    </source>
</evidence>
<protein>
    <submittedName>
        <fullName evidence="1">Uncharacterized protein</fullName>
    </submittedName>
</protein>
<organism evidence="1 2">
    <name type="scientific">Flemingia macrophylla</name>
    <dbReference type="NCBI Taxonomy" id="520843"/>
    <lineage>
        <taxon>Eukaryota</taxon>
        <taxon>Viridiplantae</taxon>
        <taxon>Streptophyta</taxon>
        <taxon>Embryophyta</taxon>
        <taxon>Tracheophyta</taxon>
        <taxon>Spermatophyta</taxon>
        <taxon>Magnoliopsida</taxon>
        <taxon>eudicotyledons</taxon>
        <taxon>Gunneridae</taxon>
        <taxon>Pentapetalae</taxon>
        <taxon>rosids</taxon>
        <taxon>fabids</taxon>
        <taxon>Fabales</taxon>
        <taxon>Fabaceae</taxon>
        <taxon>Papilionoideae</taxon>
        <taxon>50 kb inversion clade</taxon>
        <taxon>NPAAA clade</taxon>
        <taxon>indigoferoid/millettioid clade</taxon>
        <taxon>Phaseoleae</taxon>
        <taxon>Flemingia</taxon>
    </lineage>
</organism>
<proteinExistence type="predicted"/>
<dbReference type="Proteomes" id="UP001603857">
    <property type="component" value="Unassembled WGS sequence"/>
</dbReference>
<comment type="caution">
    <text evidence="1">The sequence shown here is derived from an EMBL/GenBank/DDBJ whole genome shotgun (WGS) entry which is preliminary data.</text>
</comment>
<sequence>MGTEASSVVGSSTEITTSAGAGSITCTTKKVLDKEQLLMLRLKNTYEETKVMDEEMHGTTCVWNIPFASDMVSV</sequence>
<accession>A0ABD1N2W8</accession>